<reference evidence="2 3" key="1">
    <citation type="submission" date="2019-12" db="EMBL/GenBank/DDBJ databases">
        <title>Salinicoccus cyprini sp. nov., isolated from gastro-intestinal tract of mirror carp, Cyprinus carpio var. specularis, collected from Gobind Sagar Reservoir, Himachal Pradesh, India.</title>
        <authorList>
            <person name="Talwar C."/>
            <person name="Singh A.K."/>
            <person name="Lal R."/>
            <person name="Negi R.K."/>
        </authorList>
    </citation>
    <scope>NUCLEOTIDE SEQUENCE [LARGE SCALE GENOMIC DNA]</scope>
    <source>
        <strain evidence="2 3">J-82</strain>
    </source>
</reference>
<organism evidence="2 3">
    <name type="scientific">Salinicoccus hispanicus</name>
    <dbReference type="NCBI Taxonomy" id="157225"/>
    <lineage>
        <taxon>Bacteria</taxon>
        <taxon>Bacillati</taxon>
        <taxon>Bacillota</taxon>
        <taxon>Bacilli</taxon>
        <taxon>Bacillales</taxon>
        <taxon>Staphylococcaceae</taxon>
        <taxon>Salinicoccus</taxon>
    </lineage>
</organism>
<evidence type="ECO:0000256" key="1">
    <source>
        <dbReference type="SAM" id="Phobius"/>
    </source>
</evidence>
<feature type="transmembrane region" description="Helical" evidence="1">
    <location>
        <begin position="38"/>
        <end position="57"/>
    </location>
</feature>
<dbReference type="Pfam" id="PF11457">
    <property type="entry name" value="DUF3021"/>
    <property type="match status" value="1"/>
</dbReference>
<feature type="transmembrane region" description="Helical" evidence="1">
    <location>
        <begin position="7"/>
        <end position="26"/>
    </location>
</feature>
<keyword evidence="1" id="KW-0472">Membrane</keyword>
<dbReference type="EMBL" id="WUUK01000004">
    <property type="protein sequence ID" value="MXQ51623.1"/>
    <property type="molecule type" value="Genomic_DNA"/>
</dbReference>
<dbReference type="RefSeq" id="WP_160656567.1">
    <property type="nucleotide sequence ID" value="NZ_JBHRWU010000001.1"/>
</dbReference>
<keyword evidence="3" id="KW-1185">Reference proteome</keyword>
<keyword evidence="1" id="KW-0812">Transmembrane</keyword>
<evidence type="ECO:0000313" key="2">
    <source>
        <dbReference type="EMBL" id="MXQ51623.1"/>
    </source>
</evidence>
<dbReference type="Proteomes" id="UP000436284">
    <property type="component" value="Unassembled WGS sequence"/>
</dbReference>
<accession>A0A6N8U1L9</accession>
<comment type="caution">
    <text evidence="2">The sequence shown here is derived from an EMBL/GenBank/DDBJ whole genome shotgun (WGS) entry which is preliminary data.</text>
</comment>
<dbReference type="AlphaFoldDB" id="A0A6N8U1L9"/>
<keyword evidence="1" id="KW-1133">Transmembrane helix</keyword>
<dbReference type="InterPro" id="IPR021560">
    <property type="entry name" value="DUF3021"/>
</dbReference>
<dbReference type="OrthoDB" id="2389678at2"/>
<gene>
    <name evidence="2" type="ORF">GQ671_10150</name>
</gene>
<feature type="transmembrane region" description="Helical" evidence="1">
    <location>
        <begin position="64"/>
        <end position="81"/>
    </location>
</feature>
<feature type="transmembrane region" description="Helical" evidence="1">
    <location>
        <begin position="93"/>
        <end position="113"/>
    </location>
</feature>
<evidence type="ECO:0000313" key="3">
    <source>
        <dbReference type="Proteomes" id="UP000436284"/>
    </source>
</evidence>
<protein>
    <submittedName>
        <fullName evidence="2">DUF3021 family protein</fullName>
    </submittedName>
</protein>
<name>A0A6N8U1L9_9STAP</name>
<sequence length="128" mass="14259">MKSLISYVLASMCIGSFIYLIILVTYGPVENVQVERIYSVWVASAAIGAATIVHHFNWASLARYAVQFGVGIAAFTIVNIYHGWLEISFLEILNFGLSIFLIMLLISAVNYLLSARDSKLINQILNKK</sequence>
<proteinExistence type="predicted"/>